<dbReference type="EMBL" id="JAMKFB020000007">
    <property type="protein sequence ID" value="KAL0187640.1"/>
    <property type="molecule type" value="Genomic_DNA"/>
</dbReference>
<protein>
    <recommendedName>
        <fullName evidence="6">GAIN-B domain-containing protein</fullName>
    </recommendedName>
</protein>
<feature type="non-terminal residue" evidence="7">
    <location>
        <position position="68"/>
    </location>
</feature>
<dbReference type="PROSITE" id="PS50221">
    <property type="entry name" value="GAIN_B"/>
    <property type="match status" value="1"/>
</dbReference>
<comment type="caution">
    <text evidence="7">The sequence shown here is derived from an EMBL/GenBank/DDBJ whole genome shotgun (WGS) entry which is preliminary data.</text>
</comment>
<keyword evidence="3" id="KW-1133">Transmembrane helix</keyword>
<evidence type="ECO:0000313" key="8">
    <source>
        <dbReference type="Proteomes" id="UP001529510"/>
    </source>
</evidence>
<keyword evidence="5" id="KW-1015">Disulfide bond</keyword>
<evidence type="ECO:0000259" key="6">
    <source>
        <dbReference type="PROSITE" id="PS50221"/>
    </source>
</evidence>
<dbReference type="InterPro" id="IPR046338">
    <property type="entry name" value="GAIN_dom_sf"/>
</dbReference>
<organism evidence="7 8">
    <name type="scientific">Cirrhinus mrigala</name>
    <name type="common">Mrigala</name>
    <dbReference type="NCBI Taxonomy" id="683832"/>
    <lineage>
        <taxon>Eukaryota</taxon>
        <taxon>Metazoa</taxon>
        <taxon>Chordata</taxon>
        <taxon>Craniata</taxon>
        <taxon>Vertebrata</taxon>
        <taxon>Euteleostomi</taxon>
        <taxon>Actinopterygii</taxon>
        <taxon>Neopterygii</taxon>
        <taxon>Teleostei</taxon>
        <taxon>Ostariophysi</taxon>
        <taxon>Cypriniformes</taxon>
        <taxon>Cyprinidae</taxon>
        <taxon>Labeoninae</taxon>
        <taxon>Labeonini</taxon>
        <taxon>Cirrhinus</taxon>
    </lineage>
</organism>
<reference evidence="7 8" key="1">
    <citation type="submission" date="2024-05" db="EMBL/GenBank/DDBJ databases">
        <title>Genome sequencing and assembly of Indian major carp, Cirrhinus mrigala (Hamilton, 1822).</title>
        <authorList>
            <person name="Mohindra V."/>
            <person name="Chowdhury L.M."/>
            <person name="Lal K."/>
            <person name="Jena J.K."/>
        </authorList>
    </citation>
    <scope>NUCLEOTIDE SEQUENCE [LARGE SCALE GENOMIC DNA]</scope>
    <source>
        <strain evidence="7">CM1030</strain>
        <tissue evidence="7">Blood</tissue>
    </source>
</reference>
<evidence type="ECO:0000256" key="3">
    <source>
        <dbReference type="ARBA" id="ARBA00022989"/>
    </source>
</evidence>
<dbReference type="Proteomes" id="UP001529510">
    <property type="component" value="Unassembled WGS sequence"/>
</dbReference>
<accession>A0ABD0QNZ4</accession>
<evidence type="ECO:0000256" key="4">
    <source>
        <dbReference type="ARBA" id="ARBA00023136"/>
    </source>
</evidence>
<dbReference type="AlphaFoldDB" id="A0ABD0QNZ4"/>
<keyword evidence="8" id="KW-1185">Reference proteome</keyword>
<proteinExistence type="predicted"/>
<dbReference type="InterPro" id="IPR057244">
    <property type="entry name" value="GAIN_B"/>
</dbReference>
<name>A0ABD0QNZ4_CIRMR</name>
<gene>
    <name evidence="7" type="ORF">M9458_014739</name>
</gene>
<evidence type="ECO:0000313" key="7">
    <source>
        <dbReference type="EMBL" id="KAL0187640.1"/>
    </source>
</evidence>
<dbReference type="GO" id="GO:0016020">
    <property type="term" value="C:membrane"/>
    <property type="evidence" value="ECO:0007669"/>
    <property type="project" value="UniProtKB-SubCell"/>
</dbReference>
<dbReference type="Gene3D" id="2.60.220.50">
    <property type="match status" value="1"/>
</dbReference>
<keyword evidence="4" id="KW-0472">Membrane</keyword>
<feature type="non-terminal residue" evidence="7">
    <location>
        <position position="1"/>
    </location>
</feature>
<feature type="domain" description="GAIN-B" evidence="6">
    <location>
        <begin position="1"/>
        <end position="68"/>
    </location>
</feature>
<comment type="subcellular location">
    <subcellularLocation>
        <location evidence="1">Membrane</location>
    </subcellularLocation>
</comment>
<evidence type="ECO:0000256" key="5">
    <source>
        <dbReference type="ARBA" id="ARBA00023157"/>
    </source>
</evidence>
<evidence type="ECO:0000256" key="2">
    <source>
        <dbReference type="ARBA" id="ARBA00022692"/>
    </source>
</evidence>
<evidence type="ECO:0000256" key="1">
    <source>
        <dbReference type="ARBA" id="ARBA00004370"/>
    </source>
</evidence>
<sequence>EIRMAFVLYKHLGSYLSTENASMKFSSETLNTNYSVIVNSPIITAAINKDSNKVYLSDPVIFTVRHIQ</sequence>
<keyword evidence="2" id="KW-0812">Transmembrane</keyword>